<gene>
    <name evidence="6" type="ORF">P153DRAFT_351103</name>
</gene>
<feature type="compositionally biased region" description="Polar residues" evidence="5">
    <location>
        <begin position="384"/>
        <end position="394"/>
    </location>
</feature>
<dbReference type="GO" id="GO:0007091">
    <property type="term" value="P:metaphase/anaphase transition of mitotic cell cycle"/>
    <property type="evidence" value="ECO:0007669"/>
    <property type="project" value="TreeGrafter"/>
</dbReference>
<dbReference type="Proteomes" id="UP000799771">
    <property type="component" value="Unassembled WGS sequence"/>
</dbReference>
<feature type="repeat" description="TPR" evidence="4">
    <location>
        <begin position="621"/>
        <end position="654"/>
    </location>
</feature>
<dbReference type="GeneID" id="54406748"/>
<comment type="similarity">
    <text evidence="3">Belongs to the APC3/CDC27 family.</text>
</comment>
<feature type="repeat" description="TPR" evidence="4">
    <location>
        <begin position="757"/>
        <end position="790"/>
    </location>
</feature>
<dbReference type="SUPFAM" id="SSF48452">
    <property type="entry name" value="TPR-like"/>
    <property type="match status" value="3"/>
</dbReference>
<feature type="repeat" description="TPR" evidence="4">
    <location>
        <begin position="126"/>
        <end position="159"/>
    </location>
</feature>
<feature type="repeat" description="TPR" evidence="4">
    <location>
        <begin position="689"/>
        <end position="722"/>
    </location>
</feature>
<feature type="compositionally biased region" description="Basic and acidic residues" evidence="5">
    <location>
        <begin position="401"/>
        <end position="410"/>
    </location>
</feature>
<dbReference type="GO" id="GO:0005737">
    <property type="term" value="C:cytoplasm"/>
    <property type="evidence" value="ECO:0007669"/>
    <property type="project" value="TreeGrafter"/>
</dbReference>
<dbReference type="Pfam" id="PF13181">
    <property type="entry name" value="TPR_8"/>
    <property type="match status" value="1"/>
</dbReference>
<dbReference type="EMBL" id="ML977520">
    <property type="protein sequence ID" value="KAF2124231.1"/>
    <property type="molecule type" value="Genomic_DNA"/>
</dbReference>
<dbReference type="InterPro" id="IPR019734">
    <property type="entry name" value="TPR_rpt"/>
</dbReference>
<keyword evidence="2 4" id="KW-0802">TPR repeat</keyword>
<dbReference type="Pfam" id="PF07719">
    <property type="entry name" value="TPR_2"/>
    <property type="match status" value="2"/>
</dbReference>
<dbReference type="Gene3D" id="1.25.40.10">
    <property type="entry name" value="Tetratricopeptide repeat domain"/>
    <property type="match status" value="4"/>
</dbReference>
<keyword evidence="7" id="KW-1185">Reference proteome</keyword>
<dbReference type="GO" id="GO:0031145">
    <property type="term" value="P:anaphase-promoting complex-dependent catabolic process"/>
    <property type="evidence" value="ECO:0007669"/>
    <property type="project" value="TreeGrafter"/>
</dbReference>
<feature type="repeat" description="TPR" evidence="4">
    <location>
        <begin position="655"/>
        <end position="688"/>
    </location>
</feature>
<evidence type="ECO:0000256" key="2">
    <source>
        <dbReference type="ARBA" id="ARBA00022803"/>
    </source>
</evidence>
<dbReference type="OrthoDB" id="329563at2759"/>
<feature type="compositionally biased region" description="Low complexity" evidence="5">
    <location>
        <begin position="416"/>
        <end position="435"/>
    </location>
</feature>
<dbReference type="PANTHER" id="PTHR12558">
    <property type="entry name" value="CELL DIVISION CYCLE 16,23,27"/>
    <property type="match status" value="1"/>
</dbReference>
<dbReference type="AlphaFoldDB" id="A0A6A6A0Z3"/>
<sequence>MSPPAGVNAQLRQLIHYHLDNGFLDNALFLAGRLHALEPRNADAAHLLALCNLRMGRYKAAFDYSRSKGLQSQHLGCAYVFAQACLGLERYDLGAQALEKARGLWAGRNHWNKHSETSRRHVPDAAACYCMLGKLYAAHGDTKKAIDYYVEALKINSFMWDAFTGLCDIGAVVRPQNVFKITPDMLASISHTVTNGHATQPAPAQESADTRNPFVSTPDIDPFNPSVRPGGDVGLNLGGSNLLSKLNGSNLGTNGLNASSTYRDLETPIANGQNFRDEDVMMGEGGGPVKNEQGTDAILAPGRKALHAFNGTEDPPRMRPITSRTRTKTVSENTEQTDIPRPIYQNGHKRTVSGHSTHQTQTSHSQAPDPTAAPPRRSVRLLNSIIQPRPSSRNLAPGSVRDPDAKERRELRKVKATGTKGKTGTTSTVGRVVSGNRKPYGEMTESTKQEPRPASAAALTAVPPRMAPPAETVREQDAVEWLLDLLLRIGSGYRHLSRYESTKALEAFATVPAAQRETPWVLAQVGKAYYERAMYADAEKIFQKIREKAPSYMEHMEVYSNTLWQLKDEVALGHLAHTLMDQDRLSPQAWCALGNASSLDRQHDDAVKCFARATQLDPKFAYAFTLQGHEHMANEEFDKAMATYRNAIGADNRHYNGWYGLGNVYERMGKFDVAEKHYRAAMQINPNNAMIMVRIGLVLDRMKKPEAALMQFDAAVKLDPRSIMARFRKAQILLRLNASEEALKELLYLKDAAPDDPNIHFLLGRCYKKLRDRTMAIRHLTIAMNLDPKSHGVIKEVMESIDQDDDGGWSSEDER</sequence>
<feature type="compositionally biased region" description="Polar residues" evidence="5">
    <location>
        <begin position="322"/>
        <end position="337"/>
    </location>
</feature>
<feature type="region of interest" description="Disordered" evidence="5">
    <location>
        <begin position="195"/>
        <end position="225"/>
    </location>
</feature>
<dbReference type="PANTHER" id="PTHR12558:SF13">
    <property type="entry name" value="CELL DIVISION CYCLE PROTEIN 27 HOMOLOG"/>
    <property type="match status" value="1"/>
</dbReference>
<evidence type="ECO:0000256" key="3">
    <source>
        <dbReference type="ARBA" id="ARBA00038210"/>
    </source>
</evidence>
<dbReference type="PROSITE" id="PS50293">
    <property type="entry name" value="TPR_REGION"/>
    <property type="match status" value="1"/>
</dbReference>
<dbReference type="Pfam" id="PF12895">
    <property type="entry name" value="ANAPC3"/>
    <property type="match status" value="1"/>
</dbReference>
<dbReference type="InterPro" id="IPR013105">
    <property type="entry name" value="TPR_2"/>
</dbReference>
<proteinExistence type="inferred from homology"/>
<dbReference type="GO" id="GO:0005680">
    <property type="term" value="C:anaphase-promoting complex"/>
    <property type="evidence" value="ECO:0007669"/>
    <property type="project" value="UniProtKB-ARBA"/>
</dbReference>
<keyword evidence="1" id="KW-0677">Repeat</keyword>
<evidence type="ECO:0000313" key="6">
    <source>
        <dbReference type="EMBL" id="KAF2124231.1"/>
    </source>
</evidence>
<evidence type="ECO:0000256" key="1">
    <source>
        <dbReference type="ARBA" id="ARBA00022737"/>
    </source>
</evidence>
<dbReference type="SMART" id="SM00028">
    <property type="entry name" value="TPR"/>
    <property type="match status" value="9"/>
</dbReference>
<name>A0A6A6A0Z3_9PLEO</name>
<reference evidence="6" key="1">
    <citation type="journal article" date="2020" name="Stud. Mycol.">
        <title>101 Dothideomycetes genomes: a test case for predicting lifestyles and emergence of pathogens.</title>
        <authorList>
            <person name="Haridas S."/>
            <person name="Albert R."/>
            <person name="Binder M."/>
            <person name="Bloem J."/>
            <person name="Labutti K."/>
            <person name="Salamov A."/>
            <person name="Andreopoulos B."/>
            <person name="Baker S."/>
            <person name="Barry K."/>
            <person name="Bills G."/>
            <person name="Bluhm B."/>
            <person name="Cannon C."/>
            <person name="Castanera R."/>
            <person name="Culley D."/>
            <person name="Daum C."/>
            <person name="Ezra D."/>
            <person name="Gonzalez J."/>
            <person name="Henrissat B."/>
            <person name="Kuo A."/>
            <person name="Liang C."/>
            <person name="Lipzen A."/>
            <person name="Lutzoni F."/>
            <person name="Magnuson J."/>
            <person name="Mondo S."/>
            <person name="Nolan M."/>
            <person name="Ohm R."/>
            <person name="Pangilinan J."/>
            <person name="Park H.-J."/>
            <person name="Ramirez L."/>
            <person name="Alfaro M."/>
            <person name="Sun H."/>
            <person name="Tritt A."/>
            <person name="Yoshinaga Y."/>
            <person name="Zwiers L.-H."/>
            <person name="Turgeon B."/>
            <person name="Goodwin S."/>
            <person name="Spatafora J."/>
            <person name="Crous P."/>
            <person name="Grigoriev I."/>
        </authorList>
    </citation>
    <scope>NUCLEOTIDE SEQUENCE</scope>
    <source>
        <strain evidence="6">CBS 119687</strain>
    </source>
</reference>
<organism evidence="6 7">
    <name type="scientific">Dothidotthia symphoricarpi CBS 119687</name>
    <dbReference type="NCBI Taxonomy" id="1392245"/>
    <lineage>
        <taxon>Eukaryota</taxon>
        <taxon>Fungi</taxon>
        <taxon>Dikarya</taxon>
        <taxon>Ascomycota</taxon>
        <taxon>Pezizomycotina</taxon>
        <taxon>Dothideomycetes</taxon>
        <taxon>Pleosporomycetidae</taxon>
        <taxon>Pleosporales</taxon>
        <taxon>Dothidotthiaceae</taxon>
        <taxon>Dothidotthia</taxon>
    </lineage>
</organism>
<evidence type="ECO:0000256" key="5">
    <source>
        <dbReference type="SAM" id="MobiDB-lite"/>
    </source>
</evidence>
<dbReference type="Pfam" id="PF13432">
    <property type="entry name" value="TPR_16"/>
    <property type="match status" value="1"/>
</dbReference>
<feature type="compositionally biased region" description="Low complexity" evidence="5">
    <location>
        <begin position="355"/>
        <end position="366"/>
    </location>
</feature>
<evidence type="ECO:0000256" key="4">
    <source>
        <dbReference type="PROSITE-ProRule" id="PRU00339"/>
    </source>
</evidence>
<protein>
    <submittedName>
        <fullName evidence="6">Nuclear protein bima</fullName>
    </submittedName>
</protein>
<dbReference type="PROSITE" id="PS50005">
    <property type="entry name" value="TPR"/>
    <property type="match status" value="6"/>
</dbReference>
<dbReference type="GO" id="GO:0016567">
    <property type="term" value="P:protein ubiquitination"/>
    <property type="evidence" value="ECO:0007669"/>
    <property type="project" value="TreeGrafter"/>
</dbReference>
<feature type="repeat" description="TPR" evidence="4">
    <location>
        <begin position="587"/>
        <end position="620"/>
    </location>
</feature>
<feature type="region of interest" description="Disordered" evidence="5">
    <location>
        <begin position="308"/>
        <end position="454"/>
    </location>
</feature>
<dbReference type="RefSeq" id="XP_033518624.1">
    <property type="nucleotide sequence ID" value="XM_033666316.1"/>
</dbReference>
<dbReference type="InterPro" id="IPR011990">
    <property type="entry name" value="TPR-like_helical_dom_sf"/>
</dbReference>
<dbReference type="GO" id="GO:0051301">
    <property type="term" value="P:cell division"/>
    <property type="evidence" value="ECO:0007669"/>
    <property type="project" value="TreeGrafter"/>
</dbReference>
<evidence type="ECO:0000313" key="7">
    <source>
        <dbReference type="Proteomes" id="UP000799771"/>
    </source>
</evidence>
<accession>A0A6A6A0Z3</accession>